<feature type="signal peptide" evidence="1">
    <location>
        <begin position="1"/>
        <end position="21"/>
    </location>
</feature>
<sequence length="118" mass="13546">MNSHSLTLKLLLISCVLNVRALNHTWGSLGINDILVARDDVKHPGTLMSVTSRYIVFPPKYRENYVIISAVRVWDWGFPKSFAYIDLVDGGPGYRHCKLYIESQRDEGFHVSIEYFGR</sequence>
<reference evidence="2" key="1">
    <citation type="submission" date="2020-05" db="UniProtKB">
        <authorList>
            <consortium name="EnsemblMetazoa"/>
        </authorList>
    </citation>
    <scope>IDENTIFICATION</scope>
    <source>
        <strain evidence="2">TTRI</strain>
    </source>
</reference>
<evidence type="ECO:0008006" key="4">
    <source>
        <dbReference type="Google" id="ProtNLM"/>
    </source>
</evidence>
<dbReference type="AlphaFoldDB" id="A0A1A9UV93"/>
<organism evidence="2 3">
    <name type="scientific">Glossina austeni</name>
    <name type="common">Savannah tsetse fly</name>
    <dbReference type="NCBI Taxonomy" id="7395"/>
    <lineage>
        <taxon>Eukaryota</taxon>
        <taxon>Metazoa</taxon>
        <taxon>Ecdysozoa</taxon>
        <taxon>Arthropoda</taxon>
        <taxon>Hexapoda</taxon>
        <taxon>Insecta</taxon>
        <taxon>Pterygota</taxon>
        <taxon>Neoptera</taxon>
        <taxon>Endopterygota</taxon>
        <taxon>Diptera</taxon>
        <taxon>Brachycera</taxon>
        <taxon>Muscomorpha</taxon>
        <taxon>Hippoboscoidea</taxon>
        <taxon>Glossinidae</taxon>
        <taxon>Glossina</taxon>
    </lineage>
</organism>
<evidence type="ECO:0000256" key="1">
    <source>
        <dbReference type="SAM" id="SignalP"/>
    </source>
</evidence>
<proteinExistence type="predicted"/>
<name>A0A1A9UV93_GLOAU</name>
<evidence type="ECO:0000313" key="3">
    <source>
        <dbReference type="Proteomes" id="UP000078200"/>
    </source>
</evidence>
<dbReference type="Pfam" id="PF15868">
    <property type="entry name" value="MBF2"/>
    <property type="match status" value="1"/>
</dbReference>
<dbReference type="EnsemblMetazoa" id="GAUT016783-RA">
    <property type="protein sequence ID" value="GAUT016783-PA"/>
    <property type="gene ID" value="GAUT016783"/>
</dbReference>
<accession>A0A1A9UV93</accession>
<dbReference type="InterPro" id="IPR031734">
    <property type="entry name" value="MBF2"/>
</dbReference>
<keyword evidence="1" id="KW-0732">Signal</keyword>
<dbReference type="VEuPathDB" id="VectorBase:GAUT016783"/>
<feature type="chain" id="PRO_5008398875" description="Salivary secreted peptide" evidence="1">
    <location>
        <begin position="22"/>
        <end position="118"/>
    </location>
</feature>
<protein>
    <recommendedName>
        <fullName evidence="4">Salivary secreted peptide</fullName>
    </recommendedName>
</protein>
<dbReference type="Proteomes" id="UP000078200">
    <property type="component" value="Unassembled WGS sequence"/>
</dbReference>
<keyword evidence="3" id="KW-1185">Reference proteome</keyword>
<evidence type="ECO:0000313" key="2">
    <source>
        <dbReference type="EnsemblMetazoa" id="GAUT016783-PA"/>
    </source>
</evidence>